<sequence length="93" mass="10008">MVKGGKGMVNEYMCERGIGEANNLNRRGAGEIQAEVEVTQTTSNEGNAVRERSQSLIGGHSNIKLSQLVEMTKCKGALYAQVAPELLQSASRL</sequence>
<name>A0A5B7E7B2_PORTR</name>
<keyword evidence="2" id="KW-1185">Reference proteome</keyword>
<evidence type="ECO:0000313" key="1">
    <source>
        <dbReference type="EMBL" id="MPC29096.1"/>
    </source>
</evidence>
<comment type="caution">
    <text evidence="1">The sequence shown here is derived from an EMBL/GenBank/DDBJ whole genome shotgun (WGS) entry which is preliminary data.</text>
</comment>
<gene>
    <name evidence="1" type="ORF">E2C01_022314</name>
</gene>
<dbReference type="AlphaFoldDB" id="A0A5B7E7B2"/>
<dbReference type="EMBL" id="VSRR010002014">
    <property type="protein sequence ID" value="MPC29096.1"/>
    <property type="molecule type" value="Genomic_DNA"/>
</dbReference>
<reference evidence="1 2" key="1">
    <citation type="submission" date="2019-05" db="EMBL/GenBank/DDBJ databases">
        <title>Another draft genome of Portunus trituberculatus and its Hox gene families provides insights of decapod evolution.</title>
        <authorList>
            <person name="Jeong J.-H."/>
            <person name="Song I."/>
            <person name="Kim S."/>
            <person name="Choi T."/>
            <person name="Kim D."/>
            <person name="Ryu S."/>
            <person name="Kim W."/>
        </authorList>
    </citation>
    <scope>NUCLEOTIDE SEQUENCE [LARGE SCALE GENOMIC DNA]</scope>
    <source>
        <tissue evidence="1">Muscle</tissue>
    </source>
</reference>
<dbReference type="Proteomes" id="UP000324222">
    <property type="component" value="Unassembled WGS sequence"/>
</dbReference>
<organism evidence="1 2">
    <name type="scientific">Portunus trituberculatus</name>
    <name type="common">Swimming crab</name>
    <name type="synonym">Neptunus trituberculatus</name>
    <dbReference type="NCBI Taxonomy" id="210409"/>
    <lineage>
        <taxon>Eukaryota</taxon>
        <taxon>Metazoa</taxon>
        <taxon>Ecdysozoa</taxon>
        <taxon>Arthropoda</taxon>
        <taxon>Crustacea</taxon>
        <taxon>Multicrustacea</taxon>
        <taxon>Malacostraca</taxon>
        <taxon>Eumalacostraca</taxon>
        <taxon>Eucarida</taxon>
        <taxon>Decapoda</taxon>
        <taxon>Pleocyemata</taxon>
        <taxon>Brachyura</taxon>
        <taxon>Eubrachyura</taxon>
        <taxon>Portunoidea</taxon>
        <taxon>Portunidae</taxon>
        <taxon>Portuninae</taxon>
        <taxon>Portunus</taxon>
    </lineage>
</organism>
<evidence type="ECO:0000313" key="2">
    <source>
        <dbReference type="Proteomes" id="UP000324222"/>
    </source>
</evidence>
<accession>A0A5B7E7B2</accession>
<protein>
    <submittedName>
        <fullName evidence="1">Uncharacterized protein</fullName>
    </submittedName>
</protein>
<proteinExistence type="predicted"/>